<accession>A0AB39KRU5</accession>
<dbReference type="RefSeq" id="WP_369059292.1">
    <property type="nucleotide sequence ID" value="NZ_CP158375.1"/>
</dbReference>
<evidence type="ECO:0000313" key="7">
    <source>
        <dbReference type="EMBL" id="XDO96440.1"/>
    </source>
</evidence>
<evidence type="ECO:0000256" key="1">
    <source>
        <dbReference type="ARBA" id="ARBA00010641"/>
    </source>
</evidence>
<dbReference type="GO" id="GO:0003677">
    <property type="term" value="F:DNA binding"/>
    <property type="evidence" value="ECO:0007669"/>
    <property type="project" value="InterPro"/>
</dbReference>
<dbReference type="InterPro" id="IPR007627">
    <property type="entry name" value="RNA_pol_sigma70_r2"/>
</dbReference>
<dbReference type="SUPFAM" id="SSF88946">
    <property type="entry name" value="Sigma2 domain of RNA polymerase sigma factors"/>
    <property type="match status" value="1"/>
</dbReference>
<gene>
    <name evidence="7" type="ORF">ABOZ73_16950</name>
</gene>
<feature type="domain" description="RNA polymerase sigma-70 region 2" evidence="5">
    <location>
        <begin position="23"/>
        <end position="83"/>
    </location>
</feature>
<dbReference type="InterPro" id="IPR039425">
    <property type="entry name" value="RNA_pol_sigma-70-like"/>
</dbReference>
<dbReference type="EMBL" id="CP158375">
    <property type="protein sequence ID" value="XDO96440.1"/>
    <property type="molecule type" value="Genomic_DNA"/>
</dbReference>
<name>A0AB39KRU5_9CAUL</name>
<protein>
    <submittedName>
        <fullName evidence="7">RNA polymerase sigma factor</fullName>
    </submittedName>
</protein>
<dbReference type="InterPro" id="IPR013324">
    <property type="entry name" value="RNA_pol_sigma_r3/r4-like"/>
</dbReference>
<dbReference type="Pfam" id="PF04542">
    <property type="entry name" value="Sigma70_r2"/>
    <property type="match status" value="1"/>
</dbReference>
<evidence type="ECO:0000256" key="2">
    <source>
        <dbReference type="ARBA" id="ARBA00023015"/>
    </source>
</evidence>
<feature type="domain" description="RNA polymerase sigma factor 70 region 4 type 2" evidence="6">
    <location>
        <begin position="120"/>
        <end position="167"/>
    </location>
</feature>
<dbReference type="SUPFAM" id="SSF88659">
    <property type="entry name" value="Sigma3 and sigma4 domains of RNA polymerase sigma factors"/>
    <property type="match status" value="1"/>
</dbReference>
<dbReference type="GO" id="GO:0006352">
    <property type="term" value="P:DNA-templated transcription initiation"/>
    <property type="evidence" value="ECO:0007669"/>
    <property type="project" value="InterPro"/>
</dbReference>
<dbReference type="PANTHER" id="PTHR43133">
    <property type="entry name" value="RNA POLYMERASE ECF-TYPE SIGMA FACTO"/>
    <property type="match status" value="1"/>
</dbReference>
<dbReference type="Gene3D" id="1.10.10.10">
    <property type="entry name" value="Winged helix-like DNA-binding domain superfamily/Winged helix DNA-binding domain"/>
    <property type="match status" value="1"/>
</dbReference>
<proteinExistence type="inferred from homology"/>
<sequence length="188" mass="21139">MALAKLAEHQGVDQAGLVQASLHYQQALRAFFRRRVAHHDVDDLVQEVLLRLHSRRGGEAVANLNSFIFQTATNVLLDRRRRDAVRHRQAHCELEPIHHPVDDLSPDRVLQAKEQASVALAALAGMPHRTRAAFMLVRFESLSYKAAAAQLGISVSAVEKHVTKALRIVTSRLQENDERQPTQAWIAR</sequence>
<dbReference type="Pfam" id="PF08281">
    <property type="entry name" value="Sigma70_r4_2"/>
    <property type="match status" value="1"/>
</dbReference>
<comment type="similarity">
    <text evidence="1">Belongs to the sigma-70 factor family. ECF subfamily.</text>
</comment>
<keyword evidence="3" id="KW-0731">Sigma factor</keyword>
<evidence type="ECO:0000259" key="5">
    <source>
        <dbReference type="Pfam" id="PF04542"/>
    </source>
</evidence>
<dbReference type="InterPro" id="IPR014284">
    <property type="entry name" value="RNA_pol_sigma-70_dom"/>
</dbReference>
<dbReference type="GO" id="GO:0016987">
    <property type="term" value="F:sigma factor activity"/>
    <property type="evidence" value="ECO:0007669"/>
    <property type="project" value="UniProtKB-KW"/>
</dbReference>
<reference evidence="7" key="1">
    <citation type="submission" date="2024-06" db="EMBL/GenBank/DDBJ databases">
        <title>Caulobacter inopinatus, sp. nov.</title>
        <authorList>
            <person name="Donachie S.P."/>
        </authorList>
    </citation>
    <scope>NUCLEOTIDE SEQUENCE</scope>
    <source>
        <strain evidence="7">73W</strain>
    </source>
</reference>
<dbReference type="Gene3D" id="1.10.1740.10">
    <property type="match status" value="1"/>
</dbReference>
<keyword evidence="2" id="KW-0805">Transcription regulation</keyword>
<dbReference type="AlphaFoldDB" id="A0AB39KRU5"/>
<dbReference type="InterPro" id="IPR013325">
    <property type="entry name" value="RNA_pol_sigma_r2"/>
</dbReference>
<keyword evidence="4" id="KW-0804">Transcription</keyword>
<dbReference type="InterPro" id="IPR036388">
    <property type="entry name" value="WH-like_DNA-bd_sf"/>
</dbReference>
<evidence type="ECO:0000256" key="4">
    <source>
        <dbReference type="ARBA" id="ARBA00023163"/>
    </source>
</evidence>
<dbReference type="PANTHER" id="PTHR43133:SF63">
    <property type="entry name" value="RNA POLYMERASE SIGMA FACTOR FECI-RELATED"/>
    <property type="match status" value="1"/>
</dbReference>
<evidence type="ECO:0000256" key="3">
    <source>
        <dbReference type="ARBA" id="ARBA00023082"/>
    </source>
</evidence>
<organism evidence="7">
    <name type="scientific">Caulobacter sp. 73W</name>
    <dbReference type="NCBI Taxonomy" id="3161137"/>
    <lineage>
        <taxon>Bacteria</taxon>
        <taxon>Pseudomonadati</taxon>
        <taxon>Pseudomonadota</taxon>
        <taxon>Alphaproteobacteria</taxon>
        <taxon>Caulobacterales</taxon>
        <taxon>Caulobacteraceae</taxon>
        <taxon>Caulobacter</taxon>
    </lineage>
</organism>
<dbReference type="NCBIfam" id="TIGR02937">
    <property type="entry name" value="sigma70-ECF"/>
    <property type="match status" value="1"/>
</dbReference>
<evidence type="ECO:0000259" key="6">
    <source>
        <dbReference type="Pfam" id="PF08281"/>
    </source>
</evidence>
<dbReference type="InterPro" id="IPR013249">
    <property type="entry name" value="RNA_pol_sigma70_r4_t2"/>
</dbReference>